<name>A0A1I5Z7E8_9GAMM</name>
<reference evidence="2" key="1">
    <citation type="submission" date="2016-10" db="EMBL/GenBank/DDBJ databases">
        <authorList>
            <person name="Varghese N."/>
            <person name="Submissions S."/>
        </authorList>
    </citation>
    <scope>NUCLEOTIDE SEQUENCE [LARGE SCALE GENOMIC DNA]</scope>
    <source>
        <strain evidence="2">JCM 15604</strain>
    </source>
</reference>
<evidence type="ECO:0000313" key="2">
    <source>
        <dbReference type="Proteomes" id="UP000182025"/>
    </source>
</evidence>
<dbReference type="EMBL" id="FOXK01000036">
    <property type="protein sequence ID" value="SFQ52393.1"/>
    <property type="molecule type" value="Genomic_DNA"/>
</dbReference>
<proteinExistence type="predicted"/>
<accession>A0A1I5Z7E8</accession>
<dbReference type="OrthoDB" id="6015083at2"/>
<keyword evidence="2" id="KW-1185">Reference proteome</keyword>
<organism evidence="1 2">
    <name type="scientific">Ectopseudomonas toyotomiensis</name>
    <dbReference type="NCBI Taxonomy" id="554344"/>
    <lineage>
        <taxon>Bacteria</taxon>
        <taxon>Pseudomonadati</taxon>
        <taxon>Pseudomonadota</taxon>
        <taxon>Gammaproteobacteria</taxon>
        <taxon>Pseudomonadales</taxon>
        <taxon>Pseudomonadaceae</taxon>
        <taxon>Ectopseudomonas</taxon>
    </lineage>
</organism>
<gene>
    <name evidence="1" type="ORF">SAMN05216177_1362</name>
</gene>
<sequence length="296" mass="31750">MAYYSGSAVDMAAVRTALVSACTADGWSWDSFAEVLSKDGVFVRLRVQDGYLELLGRTSASGGAAPGVVRMGPMIADAMTYPVSYDVFVFEAEVYMVINYSVDRFQFCGFGKSTAQGLPGTGNWVMATQGNTPPNVGFTIDATSGGSSGYITATPMPFWGTIRGSLSSGANDNWWLHADLDGMGWLPATNANASAVGVSAAAPLIGLLPNSWNSEAVLLPIRVFQQRTPNKNSLTAELLNARWTRNDNYDPGQVVDIGGDRWKIFPGYVKNILARNGVNRGFHSGTFAWAVRYEGP</sequence>
<dbReference type="Proteomes" id="UP000182025">
    <property type="component" value="Unassembled WGS sequence"/>
</dbReference>
<dbReference type="RefSeq" id="WP_074919347.1">
    <property type="nucleotide sequence ID" value="NZ_FOXK01000036.1"/>
</dbReference>
<evidence type="ECO:0000313" key="1">
    <source>
        <dbReference type="EMBL" id="SFQ52393.1"/>
    </source>
</evidence>
<protein>
    <submittedName>
        <fullName evidence="1">Uncharacterized protein</fullName>
    </submittedName>
</protein>
<dbReference type="AlphaFoldDB" id="A0A1I5Z7E8"/>